<comment type="caution">
    <text evidence="4">The sequence shown here is derived from an EMBL/GenBank/DDBJ whole genome shotgun (WGS) entry which is preliminary data.</text>
</comment>
<sequence length="1556" mass="170652">MREIINFRSSLVILTLLFASQITSVAQTAETTAVKDTTKLQNIQLVDDEPVETGFNNYEDFKPMNLPVYEERAKKSSGEQLFYRYNIETRKVERFRENEISVPSRNNFREGNYHSPIAGSKIEENQNQERRAKFSPLQQVTDPEDFPYKMNVKVFMTFSNGANLVCSGSLIDFEWVLTAGHCVYSEDKNRGGWATSVEVVPAYEDGDKPFGGAMAKNLFSISGWTDNDDLSYDIGWIELERPVGFLTGWFGYGFDNDNDFFKNNTFYNQGYPAESPYDGNFMFEWDGKFDFRTFASEKNTVCQDRVGYGGQSGSGAYAFKSGDRIMYATTSHTKEDKDENRKPPTCYTRVTQPRYNTWNGFKNNSTPQNLDLVAMETDLLVTDKAEGQEINGLSFKVFNRSTQQMNGNWDVDIYLSDNNNISTSDELLSSQTFSFNFQPSAGLTVNTQPFKLPDGVTGKNYLGVVIDYEDSNTDNNDTDGEDALEINITETSVLTFEAVDKNNDPIGVDLSIFPDDVLDEGSGTTTVERRFAPGTDVSVYAPEYFGTDSFERWILPNASSYSSRYLDLNPDQNDKAYKAVYETPDIPVMPRQISKRVMEGTEAEYKVQIINKNNSTLNWNVSSAESWIDFNFTSGSLAPGATGEVTVYLGSENTTPGQLTGKLEFTSPDAGVSALDVPVSLRVFDSNIPPTPEEAFRAIYGVPFDKFGSVIGGDPDEKFISVGIPDRNEQLGVGYIYEFTEAGWGQGTEISPTEPISGERFGYSMDVLRLNENDFAAAGSPGTDPDKLKTQNTVPGSVYYFEKVLGEWQQQAKIQADVETGAGYGESVLLEQNPLSDSKKPLIIAGAPEWDATGQTNAGGVFVSEHDGTRWKTAPITPNESVARDYFGAAIDIAFSDSRGFMAIGAPGTDSEVSSGKVFVYEYKSGQWVFHSMISEDLLIFADFGTSIDISADAEGGFEIVVGAPGTTFAKSEPSGAVFSYSLKEDEWVGKEVPVSSQTVPVGGRFGEQISLIKVAEETFLSVSAPKAGSGKVFSYKKTPKDDEWQALGAIGADNKETTELFGSSLISYINDGKPEILVGVPGLDTEEGQDVGAVKSFSIKRDSELPQLQLSSAKLELDAYKGESKDKKVMLTNSGGETLLWELEESEESPWITFDKSSGSIQGGASEELALTFQTEQLSPGEYNTSLRINSNDVNDESFTIETILSVTERDSTELMAGEVVSSSGDTLEAGALVNNSFQAEVSNNGKQAVANGFLVGFYLSDDEQITTEDSLFAKVRVNELSEDSSIAIQSPMGSRLPQGISAGTYNVGAYVDYSKEVFELDEANNIGTMQIELIPQRKRSLSIEKTKYQVTISEETTVTEQVVLVNDGEAEIDFTVPEFTEDAALKSNTVADSADSTGAIIKTVNPASGTIGAGDTVAINVELDASHLSASGIDSLSIISNDSEQPKAELVFEVMISTAGEKDRELPETFSLKQNYPNPFNPNTNITYSLPTQSYVDLTVYNILGRKVHTLVNEQKRAGTFTVNFDASGLSSGVYIYKLQTGSYTKVKKMLLIK</sequence>
<dbReference type="PROSITE" id="PS00134">
    <property type="entry name" value="TRYPSIN_HIS"/>
    <property type="match status" value="1"/>
</dbReference>
<feature type="signal peptide" evidence="2">
    <location>
        <begin position="1"/>
        <end position="28"/>
    </location>
</feature>
<dbReference type="InterPro" id="IPR050966">
    <property type="entry name" value="Glutamyl_endopeptidase"/>
</dbReference>
<evidence type="ECO:0000256" key="1">
    <source>
        <dbReference type="ARBA" id="ARBA00022729"/>
    </source>
</evidence>
<dbReference type="InterPro" id="IPR043504">
    <property type="entry name" value="Peptidase_S1_PA_chymotrypsin"/>
</dbReference>
<dbReference type="InterPro" id="IPR009003">
    <property type="entry name" value="Peptidase_S1_PA"/>
</dbReference>
<dbReference type="InterPro" id="IPR001254">
    <property type="entry name" value="Trypsin_dom"/>
</dbReference>
<dbReference type="PANTHER" id="PTHR15462">
    <property type="entry name" value="SERINE PROTEASE"/>
    <property type="match status" value="1"/>
</dbReference>
<protein>
    <submittedName>
        <fullName evidence="4">T9SS type A sorting domain-containing protein</fullName>
    </submittedName>
</protein>
<dbReference type="NCBIfam" id="TIGR04183">
    <property type="entry name" value="Por_Secre_tail"/>
    <property type="match status" value="1"/>
</dbReference>
<evidence type="ECO:0000313" key="4">
    <source>
        <dbReference type="EMBL" id="MCP9291257.1"/>
    </source>
</evidence>
<proteinExistence type="predicted"/>
<dbReference type="Gene3D" id="2.40.10.10">
    <property type="entry name" value="Trypsin-like serine proteases"/>
    <property type="match status" value="2"/>
</dbReference>
<gene>
    <name evidence="4" type="ORF">NM125_06650</name>
</gene>
<evidence type="ECO:0000313" key="5">
    <source>
        <dbReference type="Proteomes" id="UP001139125"/>
    </source>
</evidence>
<dbReference type="PANTHER" id="PTHR15462:SF8">
    <property type="entry name" value="SERINE PROTEASE"/>
    <property type="match status" value="1"/>
</dbReference>
<organism evidence="4 5">
    <name type="scientific">Gracilimonas sediminicola</name>
    <dbReference type="NCBI Taxonomy" id="2952158"/>
    <lineage>
        <taxon>Bacteria</taxon>
        <taxon>Pseudomonadati</taxon>
        <taxon>Balneolota</taxon>
        <taxon>Balneolia</taxon>
        <taxon>Balneolales</taxon>
        <taxon>Balneolaceae</taxon>
        <taxon>Gracilimonas</taxon>
    </lineage>
</organism>
<dbReference type="Gene3D" id="2.130.10.130">
    <property type="entry name" value="Integrin alpha, N-terminal"/>
    <property type="match status" value="2"/>
</dbReference>
<accession>A0A9X2L2V4</accession>
<name>A0A9X2L2V4_9BACT</name>
<dbReference type="InterPro" id="IPR013783">
    <property type="entry name" value="Ig-like_fold"/>
</dbReference>
<dbReference type="Pfam" id="PF18962">
    <property type="entry name" value="Por_Secre_tail"/>
    <property type="match status" value="1"/>
</dbReference>
<evidence type="ECO:0000256" key="2">
    <source>
        <dbReference type="SAM" id="SignalP"/>
    </source>
</evidence>
<feature type="domain" description="Peptidase S1" evidence="3">
    <location>
        <begin position="117"/>
        <end position="358"/>
    </location>
</feature>
<dbReference type="PROSITE" id="PS50240">
    <property type="entry name" value="TRYPSIN_DOM"/>
    <property type="match status" value="1"/>
</dbReference>
<dbReference type="Pfam" id="PF19190">
    <property type="entry name" value="BACON_2"/>
    <property type="match status" value="2"/>
</dbReference>
<keyword evidence="5" id="KW-1185">Reference proteome</keyword>
<feature type="chain" id="PRO_5040918367" evidence="2">
    <location>
        <begin position="29"/>
        <end position="1556"/>
    </location>
</feature>
<dbReference type="RefSeq" id="WP_255134041.1">
    <property type="nucleotide sequence ID" value="NZ_JANDBC010000001.1"/>
</dbReference>
<keyword evidence="1 2" id="KW-0732">Signal</keyword>
<dbReference type="Gene3D" id="2.60.40.10">
    <property type="entry name" value="Immunoglobulins"/>
    <property type="match status" value="3"/>
</dbReference>
<dbReference type="Proteomes" id="UP001139125">
    <property type="component" value="Unassembled WGS sequence"/>
</dbReference>
<dbReference type="InterPro" id="IPR013519">
    <property type="entry name" value="Int_alpha_beta-p"/>
</dbReference>
<dbReference type="InterPro" id="IPR011635">
    <property type="entry name" value="CARDB"/>
</dbReference>
<evidence type="ECO:0000259" key="3">
    <source>
        <dbReference type="PROSITE" id="PS50240"/>
    </source>
</evidence>
<dbReference type="Gene3D" id="2.60.40.4070">
    <property type="match status" value="1"/>
</dbReference>
<dbReference type="GO" id="GO:0006508">
    <property type="term" value="P:proteolysis"/>
    <property type="evidence" value="ECO:0007669"/>
    <property type="project" value="InterPro"/>
</dbReference>
<dbReference type="EMBL" id="JANDBC010000001">
    <property type="protein sequence ID" value="MCP9291257.1"/>
    <property type="molecule type" value="Genomic_DNA"/>
</dbReference>
<dbReference type="GO" id="GO:0004252">
    <property type="term" value="F:serine-type endopeptidase activity"/>
    <property type="evidence" value="ECO:0007669"/>
    <property type="project" value="InterPro"/>
</dbReference>
<dbReference type="InterPro" id="IPR018114">
    <property type="entry name" value="TRYPSIN_HIS"/>
</dbReference>
<dbReference type="InterPro" id="IPR024361">
    <property type="entry name" value="BACON"/>
</dbReference>
<reference evidence="4" key="1">
    <citation type="submission" date="2022-06" db="EMBL/GenBank/DDBJ databases">
        <title>Gracilimonas sp. CAU 1638 isolated from sea sediment.</title>
        <authorList>
            <person name="Kim W."/>
        </authorList>
    </citation>
    <scope>NUCLEOTIDE SEQUENCE</scope>
    <source>
        <strain evidence="4">CAU 1638</strain>
    </source>
</reference>
<dbReference type="SUPFAM" id="SSF50494">
    <property type="entry name" value="Trypsin-like serine proteases"/>
    <property type="match status" value="1"/>
</dbReference>
<dbReference type="SMART" id="SM00191">
    <property type="entry name" value="Int_alpha"/>
    <property type="match status" value="5"/>
</dbReference>
<dbReference type="Pfam" id="PF07705">
    <property type="entry name" value="CARDB"/>
    <property type="match status" value="1"/>
</dbReference>
<dbReference type="Pfam" id="PF00089">
    <property type="entry name" value="Trypsin"/>
    <property type="match status" value="1"/>
</dbReference>
<dbReference type="InterPro" id="IPR028994">
    <property type="entry name" value="Integrin_alpha_N"/>
</dbReference>
<dbReference type="InterPro" id="IPR026444">
    <property type="entry name" value="Secre_tail"/>
</dbReference>